<feature type="domain" description="Carboxylesterase type B" evidence="3">
    <location>
        <begin position="138"/>
        <end position="660"/>
    </location>
</feature>
<reference evidence="4 5" key="1">
    <citation type="journal article" date="2007" name="Nature">
        <title>Evolution of genes and genomes on the Drosophila phylogeny.</title>
        <authorList>
            <consortium name="Drosophila 12 Genomes Consortium"/>
            <person name="Clark A.G."/>
            <person name="Eisen M.B."/>
            <person name="Smith D.R."/>
            <person name="Bergman C.M."/>
            <person name="Oliver B."/>
            <person name="Markow T.A."/>
            <person name="Kaufman T.C."/>
            <person name="Kellis M."/>
            <person name="Gelbart W."/>
            <person name="Iyer V.N."/>
            <person name="Pollard D.A."/>
            <person name="Sackton T.B."/>
            <person name="Larracuente A.M."/>
            <person name="Singh N.D."/>
            <person name="Abad J.P."/>
            <person name="Abt D.N."/>
            <person name="Adryan B."/>
            <person name="Aguade M."/>
            <person name="Akashi H."/>
            <person name="Anderson W.W."/>
            <person name="Aquadro C.F."/>
            <person name="Ardell D.H."/>
            <person name="Arguello R."/>
            <person name="Artieri C.G."/>
            <person name="Barbash D.A."/>
            <person name="Barker D."/>
            <person name="Barsanti P."/>
            <person name="Batterham P."/>
            <person name="Batzoglou S."/>
            <person name="Begun D."/>
            <person name="Bhutkar A."/>
            <person name="Blanco E."/>
            <person name="Bosak S.A."/>
            <person name="Bradley R.K."/>
            <person name="Brand A.D."/>
            <person name="Brent M.R."/>
            <person name="Brooks A.N."/>
            <person name="Brown R.H."/>
            <person name="Butlin R.K."/>
            <person name="Caggese C."/>
            <person name="Calvi B.R."/>
            <person name="Bernardo de Carvalho A."/>
            <person name="Caspi A."/>
            <person name="Castrezana S."/>
            <person name="Celniker S.E."/>
            <person name="Chang J.L."/>
            <person name="Chapple C."/>
            <person name="Chatterji S."/>
            <person name="Chinwalla A."/>
            <person name="Civetta A."/>
            <person name="Clifton S.W."/>
            <person name="Comeron J.M."/>
            <person name="Costello J.C."/>
            <person name="Coyne J.A."/>
            <person name="Daub J."/>
            <person name="David R.G."/>
            <person name="Delcher A.L."/>
            <person name="Delehaunty K."/>
            <person name="Do C.B."/>
            <person name="Ebling H."/>
            <person name="Edwards K."/>
            <person name="Eickbush T."/>
            <person name="Evans J.D."/>
            <person name="Filipski A."/>
            <person name="Findeiss S."/>
            <person name="Freyhult E."/>
            <person name="Fulton L."/>
            <person name="Fulton R."/>
            <person name="Garcia A.C."/>
            <person name="Gardiner A."/>
            <person name="Garfield D.A."/>
            <person name="Garvin B.E."/>
            <person name="Gibson G."/>
            <person name="Gilbert D."/>
            <person name="Gnerre S."/>
            <person name="Godfrey J."/>
            <person name="Good R."/>
            <person name="Gotea V."/>
            <person name="Gravely B."/>
            <person name="Greenberg A.J."/>
            <person name="Griffiths-Jones S."/>
            <person name="Gross S."/>
            <person name="Guigo R."/>
            <person name="Gustafson E.A."/>
            <person name="Haerty W."/>
            <person name="Hahn M.W."/>
            <person name="Halligan D.L."/>
            <person name="Halpern A.L."/>
            <person name="Halter G.M."/>
            <person name="Han M.V."/>
            <person name="Heger A."/>
            <person name="Hillier L."/>
            <person name="Hinrichs A.S."/>
            <person name="Holmes I."/>
            <person name="Hoskins R.A."/>
            <person name="Hubisz M.J."/>
            <person name="Hultmark D."/>
            <person name="Huntley M.A."/>
            <person name="Jaffe D.B."/>
            <person name="Jagadeeshan S."/>
            <person name="Jeck W.R."/>
            <person name="Johnson J."/>
            <person name="Jones C.D."/>
            <person name="Jordan W.C."/>
            <person name="Karpen G.H."/>
            <person name="Kataoka E."/>
            <person name="Keightley P.D."/>
            <person name="Kheradpour P."/>
            <person name="Kirkness E.F."/>
            <person name="Koerich L.B."/>
            <person name="Kristiansen K."/>
            <person name="Kudrna D."/>
            <person name="Kulathinal R.J."/>
            <person name="Kumar S."/>
            <person name="Kwok R."/>
            <person name="Lander E."/>
            <person name="Langley C.H."/>
            <person name="Lapoint R."/>
            <person name="Lazzaro B.P."/>
            <person name="Lee S.J."/>
            <person name="Levesque L."/>
            <person name="Li R."/>
            <person name="Lin C.F."/>
            <person name="Lin M.F."/>
            <person name="Lindblad-Toh K."/>
            <person name="Llopart A."/>
            <person name="Long M."/>
            <person name="Low L."/>
            <person name="Lozovsky E."/>
            <person name="Lu J."/>
            <person name="Luo M."/>
            <person name="Machado C.A."/>
            <person name="Makalowski W."/>
            <person name="Marzo M."/>
            <person name="Matsuda M."/>
            <person name="Matzkin L."/>
            <person name="McAllister B."/>
            <person name="McBride C.S."/>
            <person name="McKernan B."/>
            <person name="McKernan K."/>
            <person name="Mendez-Lago M."/>
            <person name="Minx P."/>
            <person name="Mollenhauer M.U."/>
            <person name="Montooth K."/>
            <person name="Mount S.M."/>
            <person name="Mu X."/>
            <person name="Myers E."/>
            <person name="Negre B."/>
            <person name="Newfeld S."/>
            <person name="Nielsen R."/>
            <person name="Noor M.A."/>
            <person name="O'Grady P."/>
            <person name="Pachter L."/>
            <person name="Papaceit M."/>
            <person name="Parisi M.J."/>
            <person name="Parisi M."/>
            <person name="Parts L."/>
            <person name="Pedersen J.S."/>
            <person name="Pesole G."/>
            <person name="Phillippy A.M."/>
            <person name="Ponting C.P."/>
            <person name="Pop M."/>
            <person name="Porcelli D."/>
            <person name="Powell J.R."/>
            <person name="Prohaska S."/>
            <person name="Pruitt K."/>
            <person name="Puig M."/>
            <person name="Quesneville H."/>
            <person name="Ram K.R."/>
            <person name="Rand D."/>
            <person name="Rasmussen M.D."/>
            <person name="Reed L.K."/>
            <person name="Reenan R."/>
            <person name="Reily A."/>
            <person name="Remington K.A."/>
            <person name="Rieger T.T."/>
            <person name="Ritchie M.G."/>
            <person name="Robin C."/>
            <person name="Rogers Y.H."/>
            <person name="Rohde C."/>
            <person name="Rozas J."/>
            <person name="Rubenfield M.J."/>
            <person name="Ruiz A."/>
            <person name="Russo S."/>
            <person name="Salzberg S.L."/>
            <person name="Sanchez-Gracia A."/>
            <person name="Saranga D.J."/>
            <person name="Sato H."/>
            <person name="Schaeffer S.W."/>
            <person name="Schatz M.C."/>
            <person name="Schlenke T."/>
            <person name="Schwartz R."/>
            <person name="Segarra C."/>
            <person name="Singh R.S."/>
            <person name="Sirot L."/>
            <person name="Sirota M."/>
            <person name="Sisneros N.B."/>
            <person name="Smith C.D."/>
            <person name="Smith T.F."/>
            <person name="Spieth J."/>
            <person name="Stage D.E."/>
            <person name="Stark A."/>
            <person name="Stephan W."/>
            <person name="Strausberg R.L."/>
            <person name="Strempel S."/>
            <person name="Sturgill D."/>
            <person name="Sutton G."/>
            <person name="Sutton G.G."/>
            <person name="Tao W."/>
            <person name="Teichmann S."/>
            <person name="Tobari Y.N."/>
            <person name="Tomimura Y."/>
            <person name="Tsolas J.M."/>
            <person name="Valente V.L."/>
            <person name="Venter E."/>
            <person name="Venter J.C."/>
            <person name="Vicario S."/>
            <person name="Vieira F.G."/>
            <person name="Vilella A.J."/>
            <person name="Villasante A."/>
            <person name="Walenz B."/>
            <person name="Wang J."/>
            <person name="Wasserman M."/>
            <person name="Watts T."/>
            <person name="Wilson D."/>
            <person name="Wilson R.K."/>
            <person name="Wing R.A."/>
            <person name="Wolfner M.F."/>
            <person name="Wong A."/>
            <person name="Wong G.K."/>
            <person name="Wu C.I."/>
            <person name="Wu G."/>
            <person name="Yamamoto D."/>
            <person name="Yang H.P."/>
            <person name="Yang S.P."/>
            <person name="Yorke J.A."/>
            <person name="Yoshida K."/>
            <person name="Zdobnov E."/>
            <person name="Zhang P."/>
            <person name="Zhang Y."/>
            <person name="Zimin A.V."/>
            <person name="Baldwin J."/>
            <person name="Abdouelleil A."/>
            <person name="Abdulkadir J."/>
            <person name="Abebe A."/>
            <person name="Abera B."/>
            <person name="Abreu J."/>
            <person name="Acer S.C."/>
            <person name="Aftuck L."/>
            <person name="Alexander A."/>
            <person name="An P."/>
            <person name="Anderson E."/>
            <person name="Anderson S."/>
            <person name="Arachi H."/>
            <person name="Azer M."/>
            <person name="Bachantsang P."/>
            <person name="Barry A."/>
            <person name="Bayul T."/>
            <person name="Berlin A."/>
            <person name="Bessette D."/>
            <person name="Bloom T."/>
            <person name="Blye J."/>
            <person name="Boguslavskiy L."/>
            <person name="Bonnet C."/>
            <person name="Boukhgalter B."/>
            <person name="Bourzgui I."/>
            <person name="Brown A."/>
            <person name="Cahill P."/>
            <person name="Channer S."/>
            <person name="Cheshatsang Y."/>
            <person name="Chuda L."/>
            <person name="Citroen M."/>
            <person name="Collymore A."/>
            <person name="Cooke P."/>
            <person name="Costello M."/>
            <person name="D'Aco K."/>
            <person name="Daza R."/>
            <person name="De Haan G."/>
            <person name="DeGray S."/>
            <person name="DeMaso C."/>
            <person name="Dhargay N."/>
            <person name="Dooley K."/>
            <person name="Dooley E."/>
            <person name="Doricent M."/>
            <person name="Dorje P."/>
            <person name="Dorjee K."/>
            <person name="Dupes A."/>
            <person name="Elong R."/>
            <person name="Falk J."/>
            <person name="Farina A."/>
            <person name="Faro S."/>
            <person name="Ferguson D."/>
            <person name="Fisher S."/>
            <person name="Foley C.D."/>
            <person name="Franke A."/>
            <person name="Friedrich D."/>
            <person name="Gadbois L."/>
            <person name="Gearin G."/>
            <person name="Gearin C.R."/>
            <person name="Giannoukos G."/>
            <person name="Goode T."/>
            <person name="Graham J."/>
            <person name="Grandbois E."/>
            <person name="Grewal S."/>
            <person name="Gyaltsen K."/>
            <person name="Hafez N."/>
            <person name="Hagos B."/>
            <person name="Hall J."/>
            <person name="Henson C."/>
            <person name="Hollinger A."/>
            <person name="Honan T."/>
            <person name="Huard M.D."/>
            <person name="Hughes L."/>
            <person name="Hurhula B."/>
            <person name="Husby M.E."/>
            <person name="Kamat A."/>
            <person name="Kanga B."/>
            <person name="Kashin S."/>
            <person name="Khazanovich D."/>
            <person name="Kisner P."/>
            <person name="Lance K."/>
            <person name="Lara M."/>
            <person name="Lee W."/>
            <person name="Lennon N."/>
            <person name="Letendre F."/>
            <person name="LeVine R."/>
            <person name="Lipovsky A."/>
            <person name="Liu X."/>
            <person name="Liu J."/>
            <person name="Liu S."/>
            <person name="Lokyitsang T."/>
            <person name="Lokyitsang Y."/>
            <person name="Lubonja R."/>
            <person name="Lui A."/>
            <person name="MacDonald P."/>
            <person name="Magnisalis V."/>
            <person name="Maru K."/>
            <person name="Matthews C."/>
            <person name="McCusker W."/>
            <person name="McDonough S."/>
            <person name="Mehta T."/>
            <person name="Meldrim J."/>
            <person name="Meneus L."/>
            <person name="Mihai O."/>
            <person name="Mihalev A."/>
            <person name="Mihova T."/>
            <person name="Mittelman R."/>
            <person name="Mlenga V."/>
            <person name="Montmayeur A."/>
            <person name="Mulrain L."/>
            <person name="Navidi A."/>
            <person name="Naylor J."/>
            <person name="Negash T."/>
            <person name="Nguyen T."/>
            <person name="Nguyen N."/>
            <person name="Nicol R."/>
            <person name="Norbu C."/>
            <person name="Norbu N."/>
            <person name="Novod N."/>
            <person name="O'Neill B."/>
            <person name="Osman S."/>
            <person name="Markiewicz E."/>
            <person name="Oyono O.L."/>
            <person name="Patti C."/>
            <person name="Phunkhang P."/>
            <person name="Pierre F."/>
            <person name="Priest M."/>
            <person name="Raghuraman S."/>
            <person name="Rege F."/>
            <person name="Reyes R."/>
            <person name="Rise C."/>
            <person name="Rogov P."/>
            <person name="Ross K."/>
            <person name="Ryan E."/>
            <person name="Settipalli S."/>
            <person name="Shea T."/>
            <person name="Sherpa N."/>
            <person name="Shi L."/>
            <person name="Shih D."/>
            <person name="Sparrow T."/>
            <person name="Spaulding J."/>
            <person name="Stalker J."/>
            <person name="Stange-Thomann N."/>
            <person name="Stavropoulos S."/>
            <person name="Stone C."/>
            <person name="Strader C."/>
            <person name="Tesfaye S."/>
            <person name="Thomson T."/>
            <person name="Thoulutsang Y."/>
            <person name="Thoulutsang D."/>
            <person name="Topham K."/>
            <person name="Topping I."/>
            <person name="Tsamla T."/>
            <person name="Vassiliev H."/>
            <person name="Vo A."/>
            <person name="Wangchuk T."/>
            <person name="Wangdi T."/>
            <person name="Weiand M."/>
            <person name="Wilkinson J."/>
            <person name="Wilson A."/>
            <person name="Yadav S."/>
            <person name="Young G."/>
            <person name="Yu Q."/>
            <person name="Zembek L."/>
            <person name="Zhong D."/>
            <person name="Zimmer A."/>
            <person name="Zwirko Z."/>
            <person name="Jaffe D.B."/>
            <person name="Alvarez P."/>
            <person name="Brockman W."/>
            <person name="Butler J."/>
            <person name="Chin C."/>
            <person name="Gnerre S."/>
            <person name="Grabherr M."/>
            <person name="Kleber M."/>
            <person name="Mauceli E."/>
            <person name="MacCallum I."/>
        </authorList>
    </citation>
    <scope>NUCLEOTIDE SEQUENCE [LARGE SCALE GENOMIC DNA]</scope>
    <source>
        <strain evidence="5">white501</strain>
    </source>
</reference>
<feature type="compositionally biased region" description="Basic and acidic residues" evidence="2">
    <location>
        <begin position="49"/>
        <end position="58"/>
    </location>
</feature>
<dbReference type="SUPFAM" id="SSF53474">
    <property type="entry name" value="alpha/beta-Hydrolases"/>
    <property type="match status" value="1"/>
</dbReference>
<name>B4Q7U3_DROSI</name>
<proteinExistence type="predicted"/>
<dbReference type="InterPro" id="IPR002018">
    <property type="entry name" value="CarbesteraseB"/>
</dbReference>
<dbReference type="Proteomes" id="UP000000304">
    <property type="component" value="Chromosome 2L"/>
</dbReference>
<organism evidence="4 5">
    <name type="scientific">Drosophila simulans</name>
    <name type="common">Fruit fly</name>
    <dbReference type="NCBI Taxonomy" id="7240"/>
    <lineage>
        <taxon>Eukaryota</taxon>
        <taxon>Metazoa</taxon>
        <taxon>Ecdysozoa</taxon>
        <taxon>Arthropoda</taxon>
        <taxon>Hexapoda</taxon>
        <taxon>Insecta</taxon>
        <taxon>Pterygota</taxon>
        <taxon>Neoptera</taxon>
        <taxon>Endopterygota</taxon>
        <taxon>Diptera</taxon>
        <taxon>Brachycera</taxon>
        <taxon>Muscomorpha</taxon>
        <taxon>Ephydroidea</taxon>
        <taxon>Drosophilidae</taxon>
        <taxon>Drosophila</taxon>
        <taxon>Sophophora</taxon>
    </lineage>
</organism>
<sequence>MARRILWRIARHHRRRCLVSLASGRRRRPSWLPPAGPVPWLTLQLPGNARHDDDDHRITKQHPRSRGDVTSTQNGGYKSLDLMLQPPQYRVELARMWRLCGFVLLLCGLASGQNSDEDLSKAIPDEDDPIGSNKELSDLVITTALGKIRGTILPSQSGRNFYAFRGIPYAKPPVDRLRFQPPEPVEQWFDTLDATFDGPKCPQLGLVSGDVSEDCLRVNIYTKELPNESQPNVRRPVIVFIHPGGFYSLSGQSKNFAGPQYFMNRRLVLVTFNYRLGSLGFLATGTREAPGNMGLKDQVQLLRWVKLHISRFGGDPTSITLLGYGAGAMAVTLHMVSPMSRGLFHKAIVMSGAVTGQWSLPDHQMDVATKQATLLHCHTENVTEMMDCLKGKHYLEFANTLPKMFEFDRNNPLILWKPVIEPDFGQERFLVEEPIRSYQNDDFMKVPIITGMTKDEFVGPALSILQSPTLLSALNENFESLAPVFFMYNTSDSRACNISQELRNHYFPEKLIDANRSLEALSNLYSDALTGFGIHRFVHLAARSTKVYYYRFSYQGARSHIYYPEDAPYGVVHHDDLMYLFVEPSISRMFTEDDDEFRMVDIMVRMFSAFAYKGDPNKPTDLALRDIRWRPFSFKKRYYLDIGKHITLEENLNAENYEIWKRLFPLNWRRQTKDV</sequence>
<dbReference type="OMA" id="SRMFTED"/>
<protein>
    <submittedName>
        <fullName evidence="4">GD22348</fullName>
    </submittedName>
</protein>
<dbReference type="EMBL" id="CM000361">
    <property type="protein sequence ID" value="EDX04375.1"/>
    <property type="molecule type" value="Genomic_DNA"/>
</dbReference>
<accession>B4Q7U3</accession>
<gene>
    <name evidence="4" type="primary">Dsim\GD22348</name>
    <name evidence="4" type="ORF">Dsim_GD22348</name>
</gene>
<dbReference type="PhylomeDB" id="B4Q7U3"/>
<dbReference type="ESTHER" id="drosi-b4q7u3">
    <property type="family name" value="OtherNon-catalytic_C"/>
</dbReference>
<evidence type="ECO:0000313" key="5">
    <source>
        <dbReference type="Proteomes" id="UP000000304"/>
    </source>
</evidence>
<evidence type="ECO:0000259" key="3">
    <source>
        <dbReference type="Pfam" id="PF00135"/>
    </source>
</evidence>
<dbReference type="STRING" id="7240.B4Q7U3"/>
<dbReference type="OrthoDB" id="19653at2759"/>
<dbReference type="HOGENOM" id="CLU_006586_13_2_1"/>
<evidence type="ECO:0000256" key="2">
    <source>
        <dbReference type="SAM" id="MobiDB-lite"/>
    </source>
</evidence>
<dbReference type="InterPro" id="IPR029058">
    <property type="entry name" value="AB_hydrolase_fold"/>
</dbReference>
<dbReference type="Pfam" id="PF00135">
    <property type="entry name" value="COesterase"/>
    <property type="match status" value="1"/>
</dbReference>
<dbReference type="AlphaFoldDB" id="B4Q7U3"/>
<dbReference type="PANTHER" id="PTHR11559">
    <property type="entry name" value="CARBOXYLESTERASE"/>
    <property type="match status" value="1"/>
</dbReference>
<feature type="region of interest" description="Disordered" evidence="2">
    <location>
        <begin position="45"/>
        <end position="73"/>
    </location>
</feature>
<evidence type="ECO:0000256" key="1">
    <source>
        <dbReference type="ARBA" id="ARBA00023180"/>
    </source>
</evidence>
<keyword evidence="1" id="KW-0325">Glycoprotein</keyword>
<dbReference type="FunFam" id="3.40.50.1820:FF:000155">
    <property type="entry name" value="Carboxylic ester hydrolase"/>
    <property type="match status" value="1"/>
</dbReference>
<dbReference type="SMR" id="B4Q7U3"/>
<dbReference type="InterPro" id="IPR050309">
    <property type="entry name" value="Type-B_Carboxylest/Lipase"/>
</dbReference>
<keyword evidence="5" id="KW-1185">Reference proteome</keyword>
<dbReference type="Gene3D" id="3.40.50.1820">
    <property type="entry name" value="alpha/beta hydrolase"/>
    <property type="match status" value="1"/>
</dbReference>
<evidence type="ECO:0000313" key="4">
    <source>
        <dbReference type="EMBL" id="EDX04375.1"/>
    </source>
</evidence>